<dbReference type="Proteomes" id="UP000178914">
    <property type="component" value="Unassembled WGS sequence"/>
</dbReference>
<dbReference type="EMBL" id="MGAS01000012">
    <property type="protein sequence ID" value="OGK52145.1"/>
    <property type="molecule type" value="Genomic_DNA"/>
</dbReference>
<protein>
    <recommendedName>
        <fullName evidence="3">Antitoxin</fullName>
    </recommendedName>
</protein>
<evidence type="ECO:0000313" key="2">
    <source>
        <dbReference type="Proteomes" id="UP000178914"/>
    </source>
</evidence>
<name>A0A1F7J948_9BACT</name>
<sequence>MSNPIILTATEARKNFFHLLSEVAKGREAFILKKDTGLRFRITVAMSDRTSSPEIRSKEWDSLSAKIPRPKALRRIILERRNR</sequence>
<evidence type="ECO:0000313" key="1">
    <source>
        <dbReference type="EMBL" id="OGK52145.1"/>
    </source>
</evidence>
<gene>
    <name evidence="1" type="ORF">A3B02_02800</name>
</gene>
<comment type="caution">
    <text evidence="1">The sequence shown here is derived from an EMBL/GenBank/DDBJ whole genome shotgun (WGS) entry which is preliminary data.</text>
</comment>
<proteinExistence type="predicted"/>
<dbReference type="AlphaFoldDB" id="A0A1F7J948"/>
<reference evidence="1 2" key="1">
    <citation type="journal article" date="2016" name="Nat. Commun.">
        <title>Thousands of microbial genomes shed light on interconnected biogeochemical processes in an aquifer system.</title>
        <authorList>
            <person name="Anantharaman K."/>
            <person name="Brown C.T."/>
            <person name="Hug L.A."/>
            <person name="Sharon I."/>
            <person name="Castelle C.J."/>
            <person name="Probst A.J."/>
            <person name="Thomas B.C."/>
            <person name="Singh A."/>
            <person name="Wilkins M.J."/>
            <person name="Karaoz U."/>
            <person name="Brodie E.L."/>
            <person name="Williams K.H."/>
            <person name="Hubbard S.S."/>
            <person name="Banfield J.F."/>
        </authorList>
    </citation>
    <scope>NUCLEOTIDE SEQUENCE [LARGE SCALE GENOMIC DNA]</scope>
</reference>
<organism evidence="1 2">
    <name type="scientific">Candidatus Roizmanbacteria bacterium RIFCSPLOWO2_01_FULL_42_14</name>
    <dbReference type="NCBI Taxonomy" id="1802068"/>
    <lineage>
        <taxon>Bacteria</taxon>
        <taxon>Candidatus Roizmaniibacteriota</taxon>
    </lineage>
</organism>
<accession>A0A1F7J948</accession>
<dbReference type="STRING" id="1802068.A3B02_02800"/>
<evidence type="ECO:0008006" key="3">
    <source>
        <dbReference type="Google" id="ProtNLM"/>
    </source>
</evidence>